<accession>A0ABN6L520</accession>
<evidence type="ECO:0000313" key="6">
    <source>
        <dbReference type="EMBL" id="BDC98184.1"/>
    </source>
</evidence>
<dbReference type="Gene3D" id="2.40.100.10">
    <property type="entry name" value="Cyclophilin-like"/>
    <property type="match status" value="2"/>
</dbReference>
<dbReference type="CDD" id="cd00317">
    <property type="entry name" value="cyclophilin"/>
    <property type="match status" value="1"/>
</dbReference>
<dbReference type="Pfam" id="PF00160">
    <property type="entry name" value="Pro_isomerase"/>
    <property type="match status" value="2"/>
</dbReference>
<dbReference type="PROSITE" id="PS50072">
    <property type="entry name" value="CSA_PPIASE_2"/>
    <property type="match status" value="1"/>
</dbReference>
<keyword evidence="3 6" id="KW-0413">Isomerase</keyword>
<feature type="domain" description="PPIase cyclophilin-type" evidence="5">
    <location>
        <begin position="32"/>
        <end position="261"/>
    </location>
</feature>
<evidence type="ECO:0000313" key="7">
    <source>
        <dbReference type="Proteomes" id="UP001354989"/>
    </source>
</evidence>
<evidence type="ECO:0000259" key="5">
    <source>
        <dbReference type="PROSITE" id="PS50072"/>
    </source>
</evidence>
<keyword evidence="7" id="KW-1185">Reference proteome</keyword>
<feature type="chain" id="PRO_5046301018" description="peptidylprolyl isomerase" evidence="4">
    <location>
        <begin position="19"/>
        <end position="301"/>
    </location>
</feature>
<dbReference type="SUPFAM" id="SSF50891">
    <property type="entry name" value="Cyclophilin-like"/>
    <property type="match status" value="1"/>
</dbReference>
<reference evidence="6 7" key="1">
    <citation type="submission" date="2021-12" db="EMBL/GenBank/DDBJ databases">
        <title>Genome sequencing of bacteria with rrn-lacking chromosome and rrn-plasmid.</title>
        <authorList>
            <person name="Anda M."/>
            <person name="Iwasaki W."/>
        </authorList>
    </citation>
    <scope>NUCLEOTIDE SEQUENCE [LARGE SCALE GENOMIC DNA]</scope>
    <source>
        <strain evidence="6 7">NBRC 101262</strain>
    </source>
</reference>
<dbReference type="RefSeq" id="WP_338397533.1">
    <property type="nucleotide sequence ID" value="NZ_AP025292.1"/>
</dbReference>
<dbReference type="InterPro" id="IPR044666">
    <property type="entry name" value="Cyclophilin_A-like"/>
</dbReference>
<dbReference type="PANTHER" id="PTHR45625:SF4">
    <property type="entry name" value="PEPTIDYLPROLYL ISOMERASE DOMAIN AND WD REPEAT-CONTAINING PROTEIN 1"/>
    <property type="match status" value="1"/>
</dbReference>
<dbReference type="InterPro" id="IPR002130">
    <property type="entry name" value="Cyclophilin-type_PPIase_dom"/>
</dbReference>
<name>A0ABN6L520_9BACT</name>
<evidence type="ECO:0000256" key="4">
    <source>
        <dbReference type="SAM" id="SignalP"/>
    </source>
</evidence>
<sequence>MMRSTPLFLFLLITLAFSACTNKNNDSLITFHTPFGDMKATLYDQAPGHKANFLKLAKSGAYDSTTWHRVINDFMIQGGDLAEAGMPEKAQKTIPAEFNKALFHQKGAIAAARRGDNINPEKRSSACQFYIVDGVKTSKMELIANMPLINKYLMKYLPEVPGYDSVLYKLNNIYQAKGLEAYNAEIFKLVPMMEKRFDVPMIKKDYPQARIDAYKSIGGVYHLDDEYTVFGQVVQGLAVIDQLAAVKTGKGDRPVEDIHVSISIEELPKAEISRKYGVIYSENGGESVPLSVLKKDYGLDK</sequence>
<protein>
    <recommendedName>
        <fullName evidence="1">peptidylprolyl isomerase</fullName>
        <ecNumber evidence="1">5.2.1.8</ecNumber>
    </recommendedName>
</protein>
<keyword evidence="2" id="KW-0697">Rotamase</keyword>
<proteinExistence type="predicted"/>
<dbReference type="Proteomes" id="UP001354989">
    <property type="component" value="Chromosome"/>
</dbReference>
<dbReference type="InterPro" id="IPR029000">
    <property type="entry name" value="Cyclophilin-like_dom_sf"/>
</dbReference>
<dbReference type="PANTHER" id="PTHR45625">
    <property type="entry name" value="PEPTIDYL-PROLYL CIS-TRANS ISOMERASE-RELATED"/>
    <property type="match status" value="1"/>
</dbReference>
<dbReference type="GO" id="GO:0016853">
    <property type="term" value="F:isomerase activity"/>
    <property type="evidence" value="ECO:0007669"/>
    <property type="project" value="UniProtKB-KW"/>
</dbReference>
<evidence type="ECO:0000256" key="3">
    <source>
        <dbReference type="ARBA" id="ARBA00023235"/>
    </source>
</evidence>
<feature type="signal peptide" evidence="4">
    <location>
        <begin position="1"/>
        <end position="18"/>
    </location>
</feature>
<organism evidence="6 7">
    <name type="scientific">Persicobacter psychrovividus</name>
    <dbReference type="NCBI Taxonomy" id="387638"/>
    <lineage>
        <taxon>Bacteria</taxon>
        <taxon>Pseudomonadati</taxon>
        <taxon>Bacteroidota</taxon>
        <taxon>Cytophagia</taxon>
        <taxon>Cytophagales</taxon>
        <taxon>Persicobacteraceae</taxon>
        <taxon>Persicobacter</taxon>
    </lineage>
</organism>
<evidence type="ECO:0000256" key="2">
    <source>
        <dbReference type="ARBA" id="ARBA00023110"/>
    </source>
</evidence>
<dbReference type="PRINTS" id="PR00153">
    <property type="entry name" value="CSAPPISMRASE"/>
</dbReference>
<evidence type="ECO:0000256" key="1">
    <source>
        <dbReference type="ARBA" id="ARBA00013194"/>
    </source>
</evidence>
<dbReference type="EMBL" id="AP025292">
    <property type="protein sequence ID" value="BDC98184.1"/>
    <property type="molecule type" value="Genomic_DNA"/>
</dbReference>
<dbReference type="PROSITE" id="PS51257">
    <property type="entry name" value="PROKAR_LIPOPROTEIN"/>
    <property type="match status" value="1"/>
</dbReference>
<dbReference type="EC" id="5.2.1.8" evidence="1"/>
<gene>
    <name evidence="6" type="ORF">PEPS_04650</name>
</gene>
<keyword evidence="4" id="KW-0732">Signal</keyword>